<keyword evidence="1 4" id="KW-0489">Methyltransferase</keyword>
<dbReference type="AlphaFoldDB" id="A0A640W729"/>
<keyword evidence="3" id="KW-0949">S-adenosyl-L-methionine</keyword>
<dbReference type="Pfam" id="PF02086">
    <property type="entry name" value="MethyltransfD12"/>
    <property type="match status" value="1"/>
</dbReference>
<evidence type="ECO:0000256" key="2">
    <source>
        <dbReference type="ARBA" id="ARBA00022679"/>
    </source>
</evidence>
<evidence type="ECO:0000313" key="5">
    <source>
        <dbReference type="Proteomes" id="UP000466024"/>
    </source>
</evidence>
<dbReference type="InterPro" id="IPR029063">
    <property type="entry name" value="SAM-dependent_MTases_sf"/>
</dbReference>
<reference evidence="4 5" key="1">
    <citation type="submission" date="2019-08" db="EMBL/GenBank/DDBJ databases">
        <title>Bioinformatics analysis of the strain L3 and L5.</title>
        <authorList>
            <person name="Li X."/>
        </authorList>
    </citation>
    <scope>NUCLEOTIDE SEQUENCE [LARGE SCALE GENOMIC DNA]</scope>
    <source>
        <strain evidence="4 5">L3</strain>
    </source>
</reference>
<evidence type="ECO:0000256" key="1">
    <source>
        <dbReference type="ARBA" id="ARBA00022603"/>
    </source>
</evidence>
<dbReference type="GO" id="GO:0009307">
    <property type="term" value="P:DNA restriction-modification system"/>
    <property type="evidence" value="ECO:0007669"/>
    <property type="project" value="InterPro"/>
</dbReference>
<evidence type="ECO:0000256" key="3">
    <source>
        <dbReference type="ARBA" id="ARBA00022691"/>
    </source>
</evidence>
<evidence type="ECO:0000313" key="4">
    <source>
        <dbReference type="EMBL" id="KAA0015137.1"/>
    </source>
</evidence>
<dbReference type="GO" id="GO:1904047">
    <property type="term" value="F:S-adenosyl-L-methionine binding"/>
    <property type="evidence" value="ECO:0007669"/>
    <property type="project" value="TreeGrafter"/>
</dbReference>
<dbReference type="Proteomes" id="UP000466024">
    <property type="component" value="Unassembled WGS sequence"/>
</dbReference>
<dbReference type="GO" id="GO:0043565">
    <property type="term" value="F:sequence-specific DNA binding"/>
    <property type="evidence" value="ECO:0007669"/>
    <property type="project" value="TreeGrafter"/>
</dbReference>
<organism evidence="4 5">
    <name type="scientific">Salinicola corii</name>
    <dbReference type="NCBI Taxonomy" id="2606937"/>
    <lineage>
        <taxon>Bacteria</taxon>
        <taxon>Pseudomonadati</taxon>
        <taxon>Pseudomonadota</taxon>
        <taxon>Gammaproteobacteria</taxon>
        <taxon>Oceanospirillales</taxon>
        <taxon>Halomonadaceae</taxon>
        <taxon>Salinicola</taxon>
    </lineage>
</organism>
<accession>A0A640W729</accession>
<keyword evidence="2" id="KW-0808">Transferase</keyword>
<dbReference type="PANTHER" id="PTHR30481:SF4">
    <property type="entry name" value="SITE-SPECIFIC DNA-METHYLTRANSFERASE (ADENINE-SPECIFIC)"/>
    <property type="match status" value="1"/>
</dbReference>
<dbReference type="GO" id="GO:0032259">
    <property type="term" value="P:methylation"/>
    <property type="evidence" value="ECO:0007669"/>
    <property type="project" value="UniProtKB-KW"/>
</dbReference>
<dbReference type="PRINTS" id="PR00505">
    <property type="entry name" value="D12N6MTFRASE"/>
</dbReference>
<comment type="caution">
    <text evidence="4">The sequence shown here is derived from an EMBL/GenBank/DDBJ whole genome shotgun (WGS) entry which is preliminary data.</text>
</comment>
<dbReference type="GO" id="GO:0009007">
    <property type="term" value="F:site-specific DNA-methyltransferase (adenine-specific) activity"/>
    <property type="evidence" value="ECO:0007669"/>
    <property type="project" value="UniProtKB-EC"/>
</dbReference>
<dbReference type="GO" id="GO:0006298">
    <property type="term" value="P:mismatch repair"/>
    <property type="evidence" value="ECO:0007669"/>
    <property type="project" value="TreeGrafter"/>
</dbReference>
<dbReference type="PANTHER" id="PTHR30481">
    <property type="entry name" value="DNA ADENINE METHYLASE"/>
    <property type="match status" value="1"/>
</dbReference>
<sequence>MTVTTPLMRYHGGKFRLAPWIIAHFPPMSAFDVYVEPYGGAAGVLLQKPRSYAEVYNDLDADVVNLFEVLRRPEQRQGLIEQIALTPYARGEFERAWDDTPDPVERARRLLIRAHMGFGSAGATRGNSGFRTDTRRAHGTTQHHWQRLPAVIGVVAERLSGVLIENRDAITVIAQHDSPRTLHYVDPPYLEETREKGHRRVYTHELSDQHHADLLERLRLARGYVILSGYDADLYRDELRDWRMARRHVQASGQRGSGPRTECLWLNPRAAEWAGQMELAFLNQEVAHG</sequence>
<protein>
    <submittedName>
        <fullName evidence="4">DNA adenine methylase</fullName>
    </submittedName>
</protein>
<keyword evidence="5" id="KW-1185">Reference proteome</keyword>
<dbReference type="Gene3D" id="3.40.50.150">
    <property type="entry name" value="Vaccinia Virus protein VP39"/>
    <property type="match status" value="2"/>
</dbReference>
<dbReference type="EMBL" id="VTPX01000027">
    <property type="protein sequence ID" value="KAA0015137.1"/>
    <property type="molecule type" value="Genomic_DNA"/>
</dbReference>
<gene>
    <name evidence="4" type="ORF">F0A16_21420</name>
</gene>
<proteinExistence type="predicted"/>
<dbReference type="InterPro" id="IPR012263">
    <property type="entry name" value="M_m6A_EcoRV"/>
</dbReference>
<dbReference type="PIRSF" id="PIRSF000398">
    <property type="entry name" value="M_m6A_EcoRV"/>
    <property type="match status" value="1"/>
</dbReference>
<dbReference type="SUPFAM" id="SSF53335">
    <property type="entry name" value="S-adenosyl-L-methionine-dependent methyltransferases"/>
    <property type="match status" value="1"/>
</dbReference>
<dbReference type="InterPro" id="IPR012327">
    <property type="entry name" value="MeTrfase_D12"/>
</dbReference>
<dbReference type="RefSeq" id="WP_149438060.1">
    <property type="nucleotide sequence ID" value="NZ_VTPX01000027.1"/>
</dbReference>
<name>A0A640W729_9GAMM</name>